<sequence length="134" mass="14306">LSPQRRPRRFLGERLSSSPSANSGSNGGVFLRGVLGFGVFLGEQRLLRLSLHRRNGVSATRYLSLSPPLPPSPSQPPLPQSLLPPPPSSTLPLGKLLGFSSSVSLALVSPQLTALFFRINCFGSYSILSSSFDS</sequence>
<dbReference type="EMBL" id="CP097509">
    <property type="protein sequence ID" value="URE21036.1"/>
    <property type="molecule type" value="Genomic_DNA"/>
</dbReference>
<organism evidence="2 3">
    <name type="scientific">Musa troglodytarum</name>
    <name type="common">fe'i banana</name>
    <dbReference type="NCBI Taxonomy" id="320322"/>
    <lineage>
        <taxon>Eukaryota</taxon>
        <taxon>Viridiplantae</taxon>
        <taxon>Streptophyta</taxon>
        <taxon>Embryophyta</taxon>
        <taxon>Tracheophyta</taxon>
        <taxon>Spermatophyta</taxon>
        <taxon>Magnoliopsida</taxon>
        <taxon>Liliopsida</taxon>
        <taxon>Zingiberales</taxon>
        <taxon>Musaceae</taxon>
        <taxon>Musa</taxon>
    </lineage>
</organism>
<gene>
    <name evidence="2" type="ORF">MUK42_11078</name>
</gene>
<dbReference type="AlphaFoldDB" id="A0A9E7KKU1"/>
<evidence type="ECO:0000313" key="3">
    <source>
        <dbReference type="Proteomes" id="UP001055439"/>
    </source>
</evidence>
<feature type="non-terminal residue" evidence="2">
    <location>
        <position position="1"/>
    </location>
</feature>
<evidence type="ECO:0000256" key="1">
    <source>
        <dbReference type="SAM" id="MobiDB-lite"/>
    </source>
</evidence>
<dbReference type="Proteomes" id="UP001055439">
    <property type="component" value="Chromosome 7"/>
</dbReference>
<feature type="compositionally biased region" description="Pro residues" evidence="1">
    <location>
        <begin position="67"/>
        <end position="87"/>
    </location>
</feature>
<accession>A0A9E7KKU1</accession>
<proteinExistence type="predicted"/>
<keyword evidence="3" id="KW-1185">Reference proteome</keyword>
<evidence type="ECO:0000313" key="2">
    <source>
        <dbReference type="EMBL" id="URE21036.1"/>
    </source>
</evidence>
<name>A0A9E7KKU1_9LILI</name>
<feature type="region of interest" description="Disordered" evidence="1">
    <location>
        <begin position="1"/>
        <end position="23"/>
    </location>
</feature>
<reference evidence="2" key="1">
    <citation type="submission" date="2022-05" db="EMBL/GenBank/DDBJ databases">
        <title>The Musa troglodytarum L. genome provides insights into the mechanism of non-climacteric behaviour and enrichment of carotenoids.</title>
        <authorList>
            <person name="Wang J."/>
        </authorList>
    </citation>
    <scope>NUCLEOTIDE SEQUENCE</scope>
    <source>
        <tissue evidence="2">Leaf</tissue>
    </source>
</reference>
<feature type="region of interest" description="Disordered" evidence="1">
    <location>
        <begin position="62"/>
        <end position="87"/>
    </location>
</feature>
<protein>
    <submittedName>
        <fullName evidence="2">Uncharacterized protein</fullName>
    </submittedName>
</protein>